<dbReference type="RefSeq" id="XP_001025493.2">
    <property type="nucleotide sequence ID" value="XM_001025493.2"/>
</dbReference>
<dbReference type="HOGENOM" id="CLU_244588_0_0_1"/>
<dbReference type="InterPro" id="IPR009030">
    <property type="entry name" value="Growth_fac_rcpt_cys_sf"/>
</dbReference>
<feature type="domain" description="EGF-like" evidence="2">
    <location>
        <begin position="392"/>
        <end position="421"/>
    </location>
</feature>
<proteinExistence type="predicted"/>
<feature type="domain" description="EGF-like" evidence="2">
    <location>
        <begin position="997"/>
        <end position="1031"/>
    </location>
</feature>
<feature type="domain" description="EGF-like" evidence="2">
    <location>
        <begin position="611"/>
        <end position="665"/>
    </location>
</feature>
<name>Q24BT9_TETTS</name>
<evidence type="ECO:0000313" key="4">
    <source>
        <dbReference type="Proteomes" id="UP000009168"/>
    </source>
</evidence>
<feature type="transmembrane region" description="Helical" evidence="1">
    <location>
        <begin position="1633"/>
        <end position="1650"/>
    </location>
</feature>
<keyword evidence="1" id="KW-0472">Membrane</keyword>
<dbReference type="PANTHER" id="PTHR23275:SF100">
    <property type="entry name" value="EGF-LIKE DOMAIN-CONTAINING PROTEIN"/>
    <property type="match status" value="1"/>
</dbReference>
<reference evidence="4" key="1">
    <citation type="journal article" date="2006" name="PLoS Biol.">
        <title>Macronuclear genome sequence of the ciliate Tetrahymena thermophila, a model eukaryote.</title>
        <authorList>
            <person name="Eisen J.A."/>
            <person name="Coyne R.S."/>
            <person name="Wu M."/>
            <person name="Wu D."/>
            <person name="Thiagarajan M."/>
            <person name="Wortman J.R."/>
            <person name="Badger J.H."/>
            <person name="Ren Q."/>
            <person name="Amedeo P."/>
            <person name="Jones K.M."/>
            <person name="Tallon L.J."/>
            <person name="Delcher A.L."/>
            <person name="Salzberg S.L."/>
            <person name="Silva J.C."/>
            <person name="Haas B.J."/>
            <person name="Majoros W.H."/>
            <person name="Farzad M."/>
            <person name="Carlton J.M."/>
            <person name="Smith R.K. Jr."/>
            <person name="Garg J."/>
            <person name="Pearlman R.E."/>
            <person name="Karrer K.M."/>
            <person name="Sun L."/>
            <person name="Manning G."/>
            <person name="Elde N.C."/>
            <person name="Turkewitz A.P."/>
            <person name="Asai D.J."/>
            <person name="Wilkes D.E."/>
            <person name="Wang Y."/>
            <person name="Cai H."/>
            <person name="Collins K."/>
            <person name="Stewart B.A."/>
            <person name="Lee S.R."/>
            <person name="Wilamowska K."/>
            <person name="Weinberg Z."/>
            <person name="Ruzzo W.L."/>
            <person name="Wloga D."/>
            <person name="Gaertig J."/>
            <person name="Frankel J."/>
            <person name="Tsao C.-C."/>
            <person name="Gorovsky M.A."/>
            <person name="Keeling P.J."/>
            <person name="Waller R.F."/>
            <person name="Patron N.J."/>
            <person name="Cherry J.M."/>
            <person name="Stover N.A."/>
            <person name="Krieger C.J."/>
            <person name="del Toro C."/>
            <person name="Ryder H.F."/>
            <person name="Williamson S.C."/>
            <person name="Barbeau R.A."/>
            <person name="Hamilton E.P."/>
            <person name="Orias E."/>
        </authorList>
    </citation>
    <scope>NUCLEOTIDE SEQUENCE [LARGE SCALE GENOMIC DNA]</scope>
    <source>
        <strain evidence="4">SB210</strain>
    </source>
</reference>
<keyword evidence="1" id="KW-1133">Transmembrane helix</keyword>
<dbReference type="CDD" id="cd00064">
    <property type="entry name" value="FU"/>
    <property type="match status" value="1"/>
</dbReference>
<dbReference type="SUPFAM" id="SSF57184">
    <property type="entry name" value="Growth factor receptor domain"/>
    <property type="match status" value="8"/>
</dbReference>
<dbReference type="eggNOG" id="KOG3525">
    <property type="taxonomic scope" value="Eukaryota"/>
</dbReference>
<keyword evidence="1" id="KW-0812">Transmembrane</keyword>
<dbReference type="Gene3D" id="2.10.220.10">
    <property type="entry name" value="Hormone Receptor, Insulin-like Growth Factor Receptor 1, Chain A, domain 2"/>
    <property type="match status" value="3"/>
</dbReference>
<feature type="domain" description="EGF-like" evidence="2">
    <location>
        <begin position="886"/>
        <end position="922"/>
    </location>
</feature>
<dbReference type="KEGG" id="tet:TTHERM_01364620"/>
<organism evidence="3 4">
    <name type="scientific">Tetrahymena thermophila (strain SB210)</name>
    <dbReference type="NCBI Taxonomy" id="312017"/>
    <lineage>
        <taxon>Eukaryota</taxon>
        <taxon>Sar</taxon>
        <taxon>Alveolata</taxon>
        <taxon>Ciliophora</taxon>
        <taxon>Intramacronucleata</taxon>
        <taxon>Oligohymenophorea</taxon>
        <taxon>Hymenostomatida</taxon>
        <taxon>Tetrahymenina</taxon>
        <taxon>Tetrahymenidae</taxon>
        <taxon>Tetrahymena</taxon>
    </lineage>
</organism>
<dbReference type="InParanoid" id="Q24BT9"/>
<feature type="transmembrane region" description="Helical" evidence="1">
    <location>
        <begin position="1665"/>
        <end position="1686"/>
    </location>
</feature>
<dbReference type="OrthoDB" id="10035969at2759"/>
<dbReference type="InterPro" id="IPR006212">
    <property type="entry name" value="Furin_repeat"/>
</dbReference>
<keyword evidence="4" id="KW-1185">Reference proteome</keyword>
<gene>
    <name evidence="3" type="ORF">TTHERM_01364620</name>
</gene>
<dbReference type="SMART" id="SM00181">
    <property type="entry name" value="EGF"/>
    <property type="match status" value="7"/>
</dbReference>
<feature type="transmembrane region" description="Helical" evidence="1">
    <location>
        <begin position="1602"/>
        <end position="1621"/>
    </location>
</feature>
<dbReference type="PANTHER" id="PTHR23275">
    <property type="entry name" value="CABRIOLET.-RELATED"/>
    <property type="match status" value="1"/>
</dbReference>
<dbReference type="EMBL" id="GG662379">
    <property type="protein sequence ID" value="EAS05248.2"/>
    <property type="molecule type" value="Genomic_DNA"/>
</dbReference>
<feature type="domain" description="EGF-like" evidence="2">
    <location>
        <begin position="1035"/>
        <end position="1068"/>
    </location>
</feature>
<dbReference type="InterPro" id="IPR000742">
    <property type="entry name" value="EGF"/>
</dbReference>
<evidence type="ECO:0000256" key="1">
    <source>
        <dbReference type="SAM" id="Phobius"/>
    </source>
</evidence>
<feature type="domain" description="EGF-like" evidence="2">
    <location>
        <begin position="717"/>
        <end position="748"/>
    </location>
</feature>
<accession>Q24BT9</accession>
<feature type="transmembrane region" description="Helical" evidence="1">
    <location>
        <begin position="1284"/>
        <end position="1306"/>
    </location>
</feature>
<feature type="transmembrane region" description="Helical" evidence="1">
    <location>
        <begin position="1364"/>
        <end position="1382"/>
    </location>
</feature>
<dbReference type="InterPro" id="IPR052798">
    <property type="entry name" value="Giardia_VSA"/>
</dbReference>
<evidence type="ECO:0000259" key="2">
    <source>
        <dbReference type="SMART" id="SM00181"/>
    </source>
</evidence>
<dbReference type="GeneID" id="7843714"/>
<sequence>MSLSCPQGQFDNDGVCQPCSSCNFCNSLENYNNQRDCFLCLSKPPYSLTQRLDGSCQKNCPPGLTYNVWSLACTNGCDTSQCVCNNSKCDSCLNSSYTIYPDYNTCYLCLNNSTQIGNLCLKCNLNQFVDLPNKKCTNCDKYGPCEKCDQNRCLQCYSSACYNGFDRIQCIIVSFDMFKVGDICFNKQSSCKTYSQKSLKEDKKQIICDECVDPSYVKYDDGSCQSQCSLKHEIFDGVCSPCSNNCLKCPNLNECTQCEKNKFIFNNSSCVSETECKKNPEYYVNTVSKTCEKCQTDNGFFFSGGKCQKCHSSCKQCSGNLYNQCSSCYDGSVLLSDNTCFTCMVNDGYYLDKSNNCNQCHYSCKTCNGGLDSDCLTCKGNFVLDSLSKKCICKINNCITCSSDGSICEKCIEGYAGADCLECNKVTLGKYIENNTCKDCNSSCKTCVGPLATDCIECKREAYKVDPSSKLCQCAINNCQQCNTEGTECLKCIGGYAKKEGQCIFCDEQNGFFIDLNNICQKCHSSCLKCNGPNENNCLQCKNSGFKLDLATSKCICTIENCVQCSEDGQSCQKCIDNYTYVNKVCTLCDLNNGYYLESGICKKCDESCGSCLGPTKYDCKTCVQKDFKYDPKQKLCVIENCKTLSGMNCVDCQDGFVLNKNQCIFCDTSNQKYIQNNSCLQCHESCKTCHGPSERDCDVCQIALFEKDKNNNNICSCAIKNCKSCSSDGSKCLECLDNYVNKNDSCQFCDEQNGYHFNKISNKCNKCHESCKTCYGPSDAECKECIKQFYKPNKNNKYLCQCVLENCEKCNEDGSKCLKCEDKYFIDKGICQYCDINSFNYDKINQKCYKCHSSCLTCNGPTEKDCTKCINSNFIHDPSNSNICKCKIQNCQNCSQDGSQCLQCADNFSPNQQKTQCDYCETKNQFFIEKSTNSCLSCHEDCKTCVGQQKNECTNCMHKGQTLNEKNICSCPQSECLFCQIDTNTQKNKCRCEKCYCKVENCEKCSQQDENTCEKCKDDFILMEKGQKCQQLTQCKVENCLECSLNSENSCERCKQNYQLNKINKCVEIVKEESYQFNSKIQVTNDGYKITLQFQQPLQFKDDNLKNIFSIEITQISSSDYQYEIQKISEQQIKINISLNIACKEETMHLKIKDEKFIQLNHLSKTEDSLLLDNYVKLTEDQKQQQKEIQTASQSITSTVVGTIIPLALLGNFYIVFSMLDITGLIYYLLYLDIRYPFNVTSFCNLFQNFQFAFVPNMLLQFLDPNYTQWAPKKFIENQSDGYFLHGAGQSFTIITIIMSIYFGLKILQLVPIKAFQQYINQKVKGGWEYSGFLDLIWTVYLYVLVSSLLQVFTFEIYDNSSYINYILFVICFIAVFGIPIKFTQILYKSKNTKDDEFLNQRLSSLVAGLKLFNQDENTNEECQNLDNQNQNEDDEFVEDKQNKENKLAEGQTVNNRVEIKVISPKQQSRQQDLSFQQIQNVNMQQITQDLNILQIQDSNMPQSMNLKDQQSQIENCIEQQAVADGFDNQFNQNSAKFIDQPKQISNIFGSQRMSLANLLEKKSTRELMQMKYSKYTNMVLYYRKIIFSCIIVYLHDYTYVQIALLSVLTLSVAIFYLYIMPQVSYFDNLKNGLSELVLIIIIFSASLLKNDPKDQSEEDRIKIGWIFVSCTSLIITVQALDLIFELCRNLLQSILSIFRKKVPKTVPIVEEKKVKKRRPSCKSNQKFALQANNIQLQSNKFISSQFSLKSIDQISKQEEQNPQMFGESPCRTRILDDFESSSPVKSQRKRRTLKLQTQLKQVSIIPINVQSSNLNANIQSYDQEIQLFDQTNNIQPASASRSFIQDITSRQFTKR</sequence>
<dbReference type="SMART" id="SM00261">
    <property type="entry name" value="FU"/>
    <property type="match status" value="12"/>
</dbReference>
<feature type="domain" description="EGF-like" evidence="2">
    <location>
        <begin position="473"/>
        <end position="504"/>
    </location>
</feature>
<feature type="transmembrane region" description="Helical" evidence="1">
    <location>
        <begin position="1205"/>
        <end position="1232"/>
    </location>
</feature>
<dbReference type="OMA" id="CICTIEN"/>
<feature type="transmembrane region" description="Helical" evidence="1">
    <location>
        <begin position="1334"/>
        <end position="1358"/>
    </location>
</feature>
<evidence type="ECO:0000313" key="3">
    <source>
        <dbReference type="EMBL" id="EAS05248.2"/>
    </source>
</evidence>
<dbReference type="Proteomes" id="UP000009168">
    <property type="component" value="Unassembled WGS sequence"/>
</dbReference>
<protein>
    <recommendedName>
        <fullName evidence="2">EGF-like domain-containing protein</fullName>
    </recommendedName>
</protein>